<sequence length="32" mass="3946">MRNDLDRGLWVYHKGKIIYILLIFIKNTKNRI</sequence>
<dbReference type="EMBL" id="JARVQW010000014">
    <property type="protein sequence ID" value="MDH2307573.1"/>
    <property type="molecule type" value="Genomic_DNA"/>
</dbReference>
<organism evidence="1 2">
    <name type="scientific">Providencia rettgeri</name>
    <dbReference type="NCBI Taxonomy" id="587"/>
    <lineage>
        <taxon>Bacteria</taxon>
        <taxon>Pseudomonadati</taxon>
        <taxon>Pseudomonadota</taxon>
        <taxon>Gammaproteobacteria</taxon>
        <taxon>Enterobacterales</taxon>
        <taxon>Morganellaceae</taxon>
        <taxon>Providencia</taxon>
    </lineage>
</organism>
<dbReference type="AlphaFoldDB" id="A0AB35LER7"/>
<evidence type="ECO:0000313" key="1">
    <source>
        <dbReference type="EMBL" id="MDH2307573.1"/>
    </source>
</evidence>
<reference evidence="1" key="2">
    <citation type="submission" date="2023-10" db="EMBL/GenBank/DDBJ databases">
        <title>Analysis of Resistance Genes of Carbapenem-resistant Providencia rettgeri.</title>
        <authorList>
            <person name="Liu M."/>
        </authorList>
    </citation>
    <scope>NUCLEOTIDE SEQUENCE</scope>
    <source>
        <strain evidence="1">QITACRE101</strain>
    </source>
</reference>
<evidence type="ECO:0000313" key="2">
    <source>
        <dbReference type="Proteomes" id="UP001162044"/>
    </source>
</evidence>
<gene>
    <name evidence="1" type="ORF">QDQ51_19425</name>
</gene>
<accession>A0AB35LER7</accession>
<reference evidence="1" key="1">
    <citation type="submission" date="2023-04" db="EMBL/GenBank/DDBJ databases">
        <authorList>
            <person name="Li W."/>
        </authorList>
    </citation>
    <scope>NUCLEOTIDE SEQUENCE</scope>
    <source>
        <strain evidence="1">QITACRE101</strain>
    </source>
</reference>
<dbReference type="RefSeq" id="WP_238563193.1">
    <property type="nucleotide sequence ID" value="NZ_JACTAI010000011.1"/>
</dbReference>
<proteinExistence type="predicted"/>
<comment type="caution">
    <text evidence="1">The sequence shown here is derived from an EMBL/GenBank/DDBJ whole genome shotgun (WGS) entry which is preliminary data.</text>
</comment>
<protein>
    <submittedName>
        <fullName evidence="1">Type II toxin-antitoxin system RelE/ParE family toxin</fullName>
    </submittedName>
</protein>
<name>A0AB35LER7_PRORE</name>
<dbReference type="Proteomes" id="UP001162044">
    <property type="component" value="Unassembled WGS sequence"/>
</dbReference>